<dbReference type="GO" id="GO:0003677">
    <property type="term" value="F:DNA binding"/>
    <property type="evidence" value="ECO:0007669"/>
    <property type="project" value="UniProtKB-KW"/>
</dbReference>
<dbReference type="SUPFAM" id="SSF46785">
    <property type="entry name" value="Winged helix' DNA-binding domain"/>
    <property type="match status" value="1"/>
</dbReference>
<keyword evidence="2" id="KW-0238">DNA-binding</keyword>
<dbReference type="SMART" id="SM00347">
    <property type="entry name" value="HTH_MARR"/>
    <property type="match status" value="1"/>
</dbReference>
<dbReference type="Gene3D" id="1.10.10.10">
    <property type="entry name" value="Winged helix-like DNA-binding domain superfamily/Winged helix DNA-binding domain"/>
    <property type="match status" value="1"/>
</dbReference>
<organism evidence="5 6">
    <name type="scientific">Streptococcus sanguinis</name>
    <dbReference type="NCBI Taxonomy" id="1305"/>
    <lineage>
        <taxon>Bacteria</taxon>
        <taxon>Bacillati</taxon>
        <taxon>Bacillota</taxon>
        <taxon>Bacilli</taxon>
        <taxon>Lactobacillales</taxon>
        <taxon>Streptococcaceae</taxon>
        <taxon>Streptococcus</taxon>
    </lineage>
</organism>
<keyword evidence="1" id="KW-0805">Transcription regulation</keyword>
<dbReference type="PANTHER" id="PTHR42756">
    <property type="entry name" value="TRANSCRIPTIONAL REGULATOR, MARR"/>
    <property type="match status" value="1"/>
</dbReference>
<evidence type="ECO:0000256" key="1">
    <source>
        <dbReference type="ARBA" id="ARBA00023015"/>
    </source>
</evidence>
<evidence type="ECO:0000259" key="4">
    <source>
        <dbReference type="PROSITE" id="PS50995"/>
    </source>
</evidence>
<feature type="domain" description="HTH marR-type" evidence="4">
    <location>
        <begin position="16"/>
        <end position="148"/>
    </location>
</feature>
<dbReference type="AlphaFoldDB" id="A0A3P1S403"/>
<dbReference type="InterPro" id="IPR011991">
    <property type="entry name" value="ArsR-like_HTH"/>
</dbReference>
<reference evidence="5 6" key="1">
    <citation type="submission" date="2018-11" db="EMBL/GenBank/DDBJ databases">
        <title>Genomes From Bacteria Associated with the Canine Oral Cavity: a Test Case for Automated Genome-Based Taxonomic Assignment.</title>
        <authorList>
            <person name="Coil D.A."/>
            <person name="Jospin G."/>
            <person name="Darling A.E."/>
            <person name="Wallis C."/>
            <person name="Davis I.J."/>
            <person name="Harris S."/>
            <person name="Eisen J.A."/>
            <person name="Holcombe L.J."/>
            <person name="O'Flynn C."/>
        </authorList>
    </citation>
    <scope>NUCLEOTIDE SEQUENCE [LARGE SCALE GENOMIC DNA]</scope>
    <source>
        <strain evidence="5 6">OH953</strain>
    </source>
</reference>
<keyword evidence="3" id="KW-0804">Transcription</keyword>
<accession>A0A3P1S403</accession>
<dbReference type="PANTHER" id="PTHR42756:SF2">
    <property type="entry name" value="MARR FAMILY REGULATORY PROTEIN"/>
    <property type="match status" value="1"/>
</dbReference>
<proteinExistence type="predicted"/>
<evidence type="ECO:0000256" key="2">
    <source>
        <dbReference type="ARBA" id="ARBA00023125"/>
    </source>
</evidence>
<protein>
    <submittedName>
        <fullName evidence="5">MarR family transcriptional regulator</fullName>
    </submittedName>
</protein>
<dbReference type="PROSITE" id="PS50995">
    <property type="entry name" value="HTH_MARR_2"/>
    <property type="match status" value="1"/>
</dbReference>
<evidence type="ECO:0000256" key="3">
    <source>
        <dbReference type="ARBA" id="ARBA00023163"/>
    </source>
</evidence>
<dbReference type="PRINTS" id="PR00598">
    <property type="entry name" value="HTHMARR"/>
</dbReference>
<evidence type="ECO:0000313" key="5">
    <source>
        <dbReference type="EMBL" id="RRC91969.1"/>
    </source>
</evidence>
<sequence>MYNKCKCNYQGVPMDYRQLFRQMGFISRQAMMKMNQKASNYGLDNNLFLLLIRIVENEGLSQSQLAELVQIDKTTLSRSLGKLEDRGLIIKKTKAQNKKFKELYPSSQALKLYDQLIGFENTYASQALQQLTSSELFQLQNILAKIDTPKV</sequence>
<dbReference type="InterPro" id="IPR036388">
    <property type="entry name" value="WH-like_DNA-bd_sf"/>
</dbReference>
<dbReference type="Proteomes" id="UP000277597">
    <property type="component" value="Unassembled WGS sequence"/>
</dbReference>
<dbReference type="RefSeq" id="WP_124765331.1">
    <property type="nucleotide sequence ID" value="NZ_RQZI01000006.1"/>
</dbReference>
<dbReference type="InterPro" id="IPR023187">
    <property type="entry name" value="Tscrpt_reg_MarR-type_CS"/>
</dbReference>
<dbReference type="InterPro" id="IPR036390">
    <property type="entry name" value="WH_DNA-bd_sf"/>
</dbReference>
<dbReference type="GO" id="GO:0003700">
    <property type="term" value="F:DNA-binding transcription factor activity"/>
    <property type="evidence" value="ECO:0007669"/>
    <property type="project" value="InterPro"/>
</dbReference>
<comment type="caution">
    <text evidence="5">The sequence shown here is derived from an EMBL/GenBank/DDBJ whole genome shotgun (WGS) entry which is preliminary data.</text>
</comment>
<gene>
    <name evidence="5" type="ORF">EII39_06535</name>
</gene>
<evidence type="ECO:0000313" key="6">
    <source>
        <dbReference type="Proteomes" id="UP000277597"/>
    </source>
</evidence>
<dbReference type="CDD" id="cd00090">
    <property type="entry name" value="HTH_ARSR"/>
    <property type="match status" value="1"/>
</dbReference>
<dbReference type="EMBL" id="RQZI01000006">
    <property type="protein sequence ID" value="RRC91969.1"/>
    <property type="molecule type" value="Genomic_DNA"/>
</dbReference>
<name>A0A3P1S403_STRSA</name>
<dbReference type="PROSITE" id="PS01117">
    <property type="entry name" value="HTH_MARR_1"/>
    <property type="match status" value="1"/>
</dbReference>
<dbReference type="Pfam" id="PF01047">
    <property type="entry name" value="MarR"/>
    <property type="match status" value="1"/>
</dbReference>
<dbReference type="InterPro" id="IPR000835">
    <property type="entry name" value="HTH_MarR-typ"/>
</dbReference>